<sequence length="181" mass="20641">MSPEPALSSLPSTPPGRRQSVRFSAEDTVYVFDPTTAACTTPPSAIPKPPGQVTRIRRGGYKLVDKLGWDKNRYRAAQEKIHELAKKYLDLRLPYSDQDPVRLQKLCDEAREALPDVQIYEDDWHFKDFLIVRMEQPTNRKQGAMRCEVPDRPIDKTAPFGPCGSCDEVPPTVFRWNVVVR</sequence>
<feature type="region of interest" description="Disordered" evidence="1">
    <location>
        <begin position="1"/>
        <end position="20"/>
    </location>
</feature>
<keyword evidence="3" id="KW-1185">Reference proteome</keyword>
<reference evidence="3" key="1">
    <citation type="journal article" date="2012" name="Science">
        <title>The Paleozoic origin of enzymatic lignin decomposition reconstructed from 31 fungal genomes.</title>
        <authorList>
            <person name="Floudas D."/>
            <person name="Binder M."/>
            <person name="Riley R."/>
            <person name="Barry K."/>
            <person name="Blanchette R.A."/>
            <person name="Henrissat B."/>
            <person name="Martinez A.T."/>
            <person name="Otillar R."/>
            <person name="Spatafora J.W."/>
            <person name="Yadav J.S."/>
            <person name="Aerts A."/>
            <person name="Benoit I."/>
            <person name="Boyd A."/>
            <person name="Carlson A."/>
            <person name="Copeland A."/>
            <person name="Coutinho P.M."/>
            <person name="de Vries R.P."/>
            <person name="Ferreira P."/>
            <person name="Findley K."/>
            <person name="Foster B."/>
            <person name="Gaskell J."/>
            <person name="Glotzer D."/>
            <person name="Gorecki P."/>
            <person name="Heitman J."/>
            <person name="Hesse C."/>
            <person name="Hori C."/>
            <person name="Igarashi K."/>
            <person name="Jurgens J.A."/>
            <person name="Kallen N."/>
            <person name="Kersten P."/>
            <person name="Kohler A."/>
            <person name="Kuees U."/>
            <person name="Kumar T.K.A."/>
            <person name="Kuo A."/>
            <person name="LaButti K."/>
            <person name="Larrondo L.F."/>
            <person name="Lindquist E."/>
            <person name="Ling A."/>
            <person name="Lombard V."/>
            <person name="Lucas S."/>
            <person name="Lundell T."/>
            <person name="Martin R."/>
            <person name="McLaughlin D.J."/>
            <person name="Morgenstern I."/>
            <person name="Morin E."/>
            <person name="Murat C."/>
            <person name="Nagy L.G."/>
            <person name="Nolan M."/>
            <person name="Ohm R.A."/>
            <person name="Patyshakuliyeva A."/>
            <person name="Rokas A."/>
            <person name="Ruiz-Duenas F.J."/>
            <person name="Sabat G."/>
            <person name="Salamov A."/>
            <person name="Samejima M."/>
            <person name="Schmutz J."/>
            <person name="Slot J.C."/>
            <person name="St John F."/>
            <person name="Stenlid J."/>
            <person name="Sun H."/>
            <person name="Sun S."/>
            <person name="Syed K."/>
            <person name="Tsang A."/>
            <person name="Wiebenga A."/>
            <person name="Young D."/>
            <person name="Pisabarro A."/>
            <person name="Eastwood D.C."/>
            <person name="Martin F."/>
            <person name="Cullen D."/>
            <person name="Grigoriev I.V."/>
            <person name="Hibbett D.S."/>
        </authorList>
    </citation>
    <scope>NUCLEOTIDE SEQUENCE [LARGE SCALE GENOMIC DNA]</scope>
    <source>
        <strain evidence="3">TFB10046</strain>
    </source>
</reference>
<protein>
    <submittedName>
        <fullName evidence="2">Uncharacterized protein</fullName>
    </submittedName>
</protein>
<name>J0DDX0_AURST</name>
<evidence type="ECO:0000256" key="1">
    <source>
        <dbReference type="SAM" id="MobiDB-lite"/>
    </source>
</evidence>
<dbReference type="Proteomes" id="UP000006514">
    <property type="component" value="Unassembled WGS sequence"/>
</dbReference>
<dbReference type="AlphaFoldDB" id="J0DDX0"/>
<dbReference type="InParanoid" id="J0DDX0"/>
<dbReference type="KEGG" id="adl:AURDEDRAFT_166428"/>
<accession>J0DDX0</accession>
<evidence type="ECO:0000313" key="3">
    <source>
        <dbReference type="Proteomes" id="UP000006514"/>
    </source>
</evidence>
<dbReference type="OrthoDB" id="2686745at2759"/>
<evidence type="ECO:0000313" key="2">
    <source>
        <dbReference type="EMBL" id="EJD44639.1"/>
    </source>
</evidence>
<dbReference type="EMBL" id="JH687770">
    <property type="protein sequence ID" value="EJD44639.1"/>
    <property type="molecule type" value="Genomic_DNA"/>
</dbReference>
<proteinExistence type="predicted"/>
<gene>
    <name evidence="2" type="ORF">AURDEDRAFT_166428</name>
</gene>
<organism evidence="2 3">
    <name type="scientific">Auricularia subglabra (strain TFB-10046 / SS5)</name>
    <name type="common">White-rot fungus</name>
    <name type="synonym">Auricularia delicata (strain TFB10046)</name>
    <dbReference type="NCBI Taxonomy" id="717982"/>
    <lineage>
        <taxon>Eukaryota</taxon>
        <taxon>Fungi</taxon>
        <taxon>Dikarya</taxon>
        <taxon>Basidiomycota</taxon>
        <taxon>Agaricomycotina</taxon>
        <taxon>Agaricomycetes</taxon>
        <taxon>Auriculariales</taxon>
        <taxon>Auriculariaceae</taxon>
        <taxon>Auricularia</taxon>
    </lineage>
</organism>